<dbReference type="PANTHER" id="PTHR23131:SF0">
    <property type="entry name" value="ENDORIBONUCLEASE LACTB2"/>
    <property type="match status" value="1"/>
</dbReference>
<proteinExistence type="predicted"/>
<dbReference type="InterPro" id="IPR036388">
    <property type="entry name" value="WH-like_DNA-bd_sf"/>
</dbReference>
<dbReference type="EMBL" id="JAZDWU010000001">
    <property type="protein sequence ID" value="KAL0017200.1"/>
    <property type="molecule type" value="Genomic_DNA"/>
</dbReference>
<evidence type="ECO:0000313" key="8">
    <source>
        <dbReference type="EMBL" id="KAL0017200.1"/>
    </source>
</evidence>
<dbReference type="GO" id="GO:0016757">
    <property type="term" value="F:glycosyltransferase activity"/>
    <property type="evidence" value="ECO:0007669"/>
    <property type="project" value="UniProtKB-KW"/>
</dbReference>
<evidence type="ECO:0000256" key="3">
    <source>
        <dbReference type="ARBA" id="ARBA00022679"/>
    </source>
</evidence>
<dbReference type="Pfam" id="PF00753">
    <property type="entry name" value="Lactamase_B"/>
    <property type="match status" value="1"/>
</dbReference>
<keyword evidence="3" id="KW-0808">Transferase</keyword>
<evidence type="ECO:0000256" key="2">
    <source>
        <dbReference type="ARBA" id="ARBA00022676"/>
    </source>
</evidence>
<dbReference type="GO" id="GO:0009536">
    <property type="term" value="C:plastid"/>
    <property type="evidence" value="ECO:0007669"/>
    <property type="project" value="TreeGrafter"/>
</dbReference>
<dbReference type="Gene3D" id="1.10.10.10">
    <property type="entry name" value="Winged helix-like DNA-binding domain superfamily/Winged helix DNA-binding domain"/>
    <property type="match status" value="1"/>
</dbReference>
<dbReference type="AlphaFoldDB" id="A0AAW2E6E4"/>
<keyword evidence="4" id="KW-0472">Membrane</keyword>
<keyword evidence="9" id="KW-1185">Reference proteome</keyword>
<feature type="domain" description="LACTB2 winged helix" evidence="7">
    <location>
        <begin position="271"/>
        <end position="307"/>
    </location>
</feature>
<accession>A0AAW2E6E4</accession>
<evidence type="ECO:0008006" key="10">
    <source>
        <dbReference type="Google" id="ProtNLM"/>
    </source>
</evidence>
<dbReference type="CDD" id="cd06262">
    <property type="entry name" value="metallo-hydrolase-like_MBL-fold"/>
    <property type="match status" value="1"/>
</dbReference>
<organism evidence="8 9">
    <name type="scientific">Lithocarpus litseifolius</name>
    <dbReference type="NCBI Taxonomy" id="425828"/>
    <lineage>
        <taxon>Eukaryota</taxon>
        <taxon>Viridiplantae</taxon>
        <taxon>Streptophyta</taxon>
        <taxon>Embryophyta</taxon>
        <taxon>Tracheophyta</taxon>
        <taxon>Spermatophyta</taxon>
        <taxon>Magnoliopsida</taxon>
        <taxon>eudicotyledons</taxon>
        <taxon>Gunneridae</taxon>
        <taxon>Pentapetalae</taxon>
        <taxon>rosids</taxon>
        <taxon>fabids</taxon>
        <taxon>Fagales</taxon>
        <taxon>Fagaceae</taxon>
        <taxon>Lithocarpus</taxon>
    </lineage>
</organism>
<evidence type="ECO:0000259" key="7">
    <source>
        <dbReference type="Pfam" id="PF17778"/>
    </source>
</evidence>
<keyword evidence="5" id="KW-0325">Glycoprotein</keyword>
<dbReference type="SUPFAM" id="SSF56281">
    <property type="entry name" value="Metallo-hydrolase/oxidoreductase"/>
    <property type="match status" value="1"/>
</dbReference>
<dbReference type="PANTHER" id="PTHR23131">
    <property type="entry name" value="ENDORIBONUCLEASE LACTB2"/>
    <property type="match status" value="1"/>
</dbReference>
<dbReference type="Proteomes" id="UP001459277">
    <property type="component" value="Unassembled WGS sequence"/>
</dbReference>
<keyword evidence="2" id="KW-0328">Glycosyltransferase</keyword>
<feature type="domain" description="Metallo-beta-lactamase" evidence="6">
    <location>
        <begin position="89"/>
        <end position="132"/>
    </location>
</feature>
<dbReference type="InterPro" id="IPR003406">
    <property type="entry name" value="Glyco_trans_14"/>
</dbReference>
<evidence type="ECO:0000313" key="9">
    <source>
        <dbReference type="Proteomes" id="UP001459277"/>
    </source>
</evidence>
<reference evidence="8 9" key="1">
    <citation type="submission" date="2024-01" db="EMBL/GenBank/DDBJ databases">
        <title>A telomere-to-telomere, gap-free genome of sweet tea (Lithocarpus litseifolius).</title>
        <authorList>
            <person name="Zhou J."/>
        </authorList>
    </citation>
    <scope>NUCLEOTIDE SEQUENCE [LARGE SCALE GENOMIC DNA]</scope>
    <source>
        <strain evidence="8">Zhou-2022a</strain>
        <tissue evidence="8">Leaf</tissue>
    </source>
</reference>
<dbReference type="InterPro" id="IPR036866">
    <property type="entry name" value="RibonucZ/Hydroxyglut_hydro"/>
</dbReference>
<evidence type="ECO:0000256" key="1">
    <source>
        <dbReference type="ARBA" id="ARBA00004606"/>
    </source>
</evidence>
<gene>
    <name evidence="8" type="ORF">SO802_004269</name>
</gene>
<dbReference type="GO" id="GO:0016020">
    <property type="term" value="C:membrane"/>
    <property type="evidence" value="ECO:0007669"/>
    <property type="project" value="UniProtKB-SubCell"/>
</dbReference>
<dbReference type="FunFam" id="1.10.10.10:FF:000534">
    <property type="entry name" value="Metallo-hydrolase/oxidoreductase superfamily protein"/>
    <property type="match status" value="1"/>
</dbReference>
<dbReference type="InterPro" id="IPR001279">
    <property type="entry name" value="Metallo-B-lactamas"/>
</dbReference>
<dbReference type="Pfam" id="PF17778">
    <property type="entry name" value="WHD_BLACT"/>
    <property type="match status" value="1"/>
</dbReference>
<dbReference type="InterPro" id="IPR041516">
    <property type="entry name" value="LACTB2_WH"/>
</dbReference>
<evidence type="ECO:0000256" key="4">
    <source>
        <dbReference type="ARBA" id="ARBA00023136"/>
    </source>
</evidence>
<sequence length="405" mass="45623">MSIQSCLSWLLEVKPSSDCVGPLIVVGLVNDSIQPTDQKVPSILQHQEYPPGVKLVPIGSKTAKPFRTINLIIFATENVSNESENNSFVACGDALIVDPGCRPEFHEELQKIVAALPWKVVVFVTHHHWDHVDGKFLYELKLCLPIKANKKRKKGGKQLKKIASPQSLRVNSSLIKLLYSIKLIWCSLRLILLAGYLHSEILINIGEDFVCFFMHQYFQTTYKFMELSPHTLIPMHGRVNLWPKHMLCGYLKNRRSRETSIWKAIENGAETLFDIVAEVYSGFDRSVWIPAASNVRLHVEHLAEQDKLPKGFSLETFNGSLDAFADKVGERVCTASSLETFSCNLAAFADKVGLYSIYLHTSPEFTEEPPESSVFYQCRIPSKQVEWGQATMVDAKRCLLANAPT</sequence>
<comment type="subcellular location">
    <subcellularLocation>
        <location evidence="1">Membrane</location>
        <topology evidence="1">Single-pass type II membrane protein</topology>
    </subcellularLocation>
</comment>
<name>A0AAW2E6E4_9ROSI</name>
<evidence type="ECO:0000256" key="5">
    <source>
        <dbReference type="ARBA" id="ARBA00023180"/>
    </source>
</evidence>
<protein>
    <recommendedName>
        <fullName evidence="10">Metallo-beta-lactamase domain-containing protein</fullName>
    </recommendedName>
</protein>
<dbReference type="Pfam" id="PF02485">
    <property type="entry name" value="Branch"/>
    <property type="match status" value="1"/>
</dbReference>
<evidence type="ECO:0000259" key="6">
    <source>
        <dbReference type="Pfam" id="PF00753"/>
    </source>
</evidence>
<comment type="caution">
    <text evidence="8">The sequence shown here is derived from an EMBL/GenBank/DDBJ whole genome shotgun (WGS) entry which is preliminary data.</text>
</comment>
<dbReference type="InterPro" id="IPR050662">
    <property type="entry name" value="Sec-metab_biosynth-thioest"/>
</dbReference>
<dbReference type="Gene3D" id="3.60.15.10">
    <property type="entry name" value="Ribonuclease Z/Hydroxyacylglutathione hydrolase-like"/>
    <property type="match status" value="1"/>
</dbReference>